<reference evidence="1" key="1">
    <citation type="submission" date="2019-08" db="EMBL/GenBank/DDBJ databases">
        <authorList>
            <person name="Kucharzyk K."/>
            <person name="Murdoch R.W."/>
            <person name="Higgins S."/>
            <person name="Loffler F."/>
        </authorList>
    </citation>
    <scope>NUCLEOTIDE SEQUENCE</scope>
</reference>
<protein>
    <submittedName>
        <fullName evidence="1">Uncharacterized protein</fullName>
    </submittedName>
</protein>
<accession>A0A645FFV8</accession>
<name>A0A645FFV8_9ZZZZ</name>
<proteinExistence type="predicted"/>
<comment type="caution">
    <text evidence="1">The sequence shown here is derived from an EMBL/GenBank/DDBJ whole genome shotgun (WGS) entry which is preliminary data.</text>
</comment>
<organism evidence="1">
    <name type="scientific">bioreactor metagenome</name>
    <dbReference type="NCBI Taxonomy" id="1076179"/>
    <lineage>
        <taxon>unclassified sequences</taxon>
        <taxon>metagenomes</taxon>
        <taxon>ecological metagenomes</taxon>
    </lineage>
</organism>
<sequence>MLAAEIVRHLAGVFTVDGVVPHADGERLDRVRQVLIGAGADQRTVQSAAEQKADRHVRVQTLDNAERQFFADVAADRVQIVLGIIGNVSQAGVLNELAVLPVVSRREGIYGFH</sequence>
<evidence type="ECO:0000313" key="1">
    <source>
        <dbReference type="EMBL" id="MPN13251.1"/>
    </source>
</evidence>
<gene>
    <name evidence="1" type="ORF">SDC9_160572</name>
</gene>
<dbReference type="AlphaFoldDB" id="A0A645FFV8"/>
<dbReference type="EMBL" id="VSSQ01059740">
    <property type="protein sequence ID" value="MPN13251.1"/>
    <property type="molecule type" value="Genomic_DNA"/>
</dbReference>